<accession>A0A285HRZ1</accession>
<dbReference type="RefSeq" id="WP_097144227.1">
    <property type="nucleotide sequence ID" value="NZ_OBEA01000001.1"/>
</dbReference>
<keyword evidence="5" id="KW-1185">Reference proteome</keyword>
<feature type="transmembrane region" description="Helical" evidence="1">
    <location>
        <begin position="12"/>
        <end position="29"/>
    </location>
</feature>
<keyword evidence="1" id="KW-0812">Transmembrane</keyword>
<dbReference type="AlphaFoldDB" id="A0A285HRZ1"/>
<evidence type="ECO:0000313" key="5">
    <source>
        <dbReference type="Proteomes" id="UP000231702"/>
    </source>
</evidence>
<dbReference type="OrthoDB" id="7956241at2"/>
<name>A0A285HRZ1_9RHOB</name>
<reference evidence="2 5" key="2">
    <citation type="journal article" date="2018" name="Int. J. Syst. Evol. Microbiol.">
        <title>Pseudooceanicola lipolyticus sp. nov., a marine alphaproteobacterium, reclassification of Oceanicola flagellatus as Pseudooceanicola flagellatus comb. nov. and emended description of the genus Pseudooceanicola.</title>
        <authorList>
            <person name="Huang M.-M."/>
            <person name="Guo L.-L."/>
            <person name="Wu Y.-H."/>
            <person name="Lai Q.-L."/>
            <person name="Shao Z.-Z."/>
            <person name="Wang C.-S."/>
            <person name="Wu M."/>
            <person name="Xu X.-W."/>
        </authorList>
    </citation>
    <scope>NUCLEOTIDE SEQUENCE [LARGE SCALE GENOMIC DNA]</scope>
    <source>
        <strain evidence="2 5">Ar-45</strain>
    </source>
</reference>
<reference evidence="3 4" key="1">
    <citation type="submission" date="2017-09" db="EMBL/GenBank/DDBJ databases">
        <authorList>
            <person name="Ehlers B."/>
            <person name="Leendertz F.H."/>
        </authorList>
    </citation>
    <scope>NUCLEOTIDE SEQUENCE [LARGE SCALE GENOMIC DNA]</scope>
    <source>
        <strain evidence="3 4">CGMCC 1.12662</strain>
    </source>
</reference>
<evidence type="ECO:0000313" key="3">
    <source>
        <dbReference type="EMBL" id="SNY38445.1"/>
    </source>
</evidence>
<gene>
    <name evidence="2" type="ORF">CVM39_13590</name>
    <name evidence="3" type="ORF">SAMN06297129_0440</name>
</gene>
<dbReference type="Proteomes" id="UP000231655">
    <property type="component" value="Unassembled WGS sequence"/>
</dbReference>
<dbReference type="Proteomes" id="UP000231702">
    <property type="component" value="Unassembled WGS sequence"/>
</dbReference>
<sequence>MPIAKAALIKMVAYSGAGLAVAGSAGFVMQQQRQPSPAPVAIATPAVAAPAAPAVTELTAEAPVASALPEAPETQAALDTSPLALREIELTSSPVTLPENDPASADFGGQAQLLQAQAELPVAEGDTPEGTAETASDECAISLTAESQAAAMVDLSLSAPCYAGERVAIHHEGMVFSELTDDEGQLSVAVPALAEFAIFVAVFQDGEGASADTEVSSLAFYDRSVLQWQGATGLELHALEYGAAYEEPGHVWSGAPQDITVAATGEGGFLTQLGNPELPQARMVQVYSFPLGIARKAGDIDLSVEVQVTEDNCGGDVTGQVIHVAEAQFGSFHDLNVTMPACDATGDYLLLKNLLDDLKIAAN</sequence>
<protein>
    <submittedName>
        <fullName evidence="2">Translocase</fullName>
    </submittedName>
</protein>
<dbReference type="EMBL" id="PGTD01000017">
    <property type="protein sequence ID" value="PJE27612.1"/>
    <property type="molecule type" value="Genomic_DNA"/>
</dbReference>
<evidence type="ECO:0000256" key="1">
    <source>
        <dbReference type="SAM" id="Phobius"/>
    </source>
</evidence>
<keyword evidence="1" id="KW-0472">Membrane</keyword>
<evidence type="ECO:0000313" key="4">
    <source>
        <dbReference type="Proteomes" id="UP000231655"/>
    </source>
</evidence>
<proteinExistence type="predicted"/>
<organism evidence="3 4">
    <name type="scientific">Pseudooceanicola antarcticus</name>
    <dbReference type="NCBI Taxonomy" id="1247613"/>
    <lineage>
        <taxon>Bacteria</taxon>
        <taxon>Pseudomonadati</taxon>
        <taxon>Pseudomonadota</taxon>
        <taxon>Alphaproteobacteria</taxon>
        <taxon>Rhodobacterales</taxon>
        <taxon>Paracoccaceae</taxon>
        <taxon>Pseudooceanicola</taxon>
    </lineage>
</organism>
<keyword evidence="1" id="KW-1133">Transmembrane helix</keyword>
<evidence type="ECO:0000313" key="2">
    <source>
        <dbReference type="EMBL" id="PJE27612.1"/>
    </source>
</evidence>
<dbReference type="EMBL" id="OBEA01000001">
    <property type="protein sequence ID" value="SNY38445.1"/>
    <property type="molecule type" value="Genomic_DNA"/>
</dbReference>